<organism evidence="2 3">
    <name type="scientific">Thalassobacter stenotrophicus</name>
    <dbReference type="NCBI Taxonomy" id="266809"/>
    <lineage>
        <taxon>Bacteria</taxon>
        <taxon>Pseudomonadati</taxon>
        <taxon>Pseudomonadota</taxon>
        <taxon>Alphaproteobacteria</taxon>
        <taxon>Rhodobacterales</taxon>
        <taxon>Roseobacteraceae</taxon>
        <taxon>Thalassobacter</taxon>
    </lineage>
</organism>
<evidence type="ECO:0000313" key="2">
    <source>
        <dbReference type="EMBL" id="CUH61621.1"/>
    </source>
</evidence>
<dbReference type="EMBL" id="CYRX01000032">
    <property type="protein sequence ID" value="CUH61621.1"/>
    <property type="molecule type" value="Genomic_DNA"/>
</dbReference>
<gene>
    <name evidence="2" type="ORF">THS5294_02932</name>
</gene>
<dbReference type="AlphaFoldDB" id="A0A0P1F206"/>
<proteinExistence type="predicted"/>
<keyword evidence="1" id="KW-0732">Signal</keyword>
<feature type="chain" id="PRO_5006062188" description="YARHG domain-containing protein" evidence="1">
    <location>
        <begin position="22"/>
        <end position="327"/>
    </location>
</feature>
<evidence type="ECO:0000313" key="3">
    <source>
        <dbReference type="Proteomes" id="UP000051298"/>
    </source>
</evidence>
<reference evidence="2 3" key="1">
    <citation type="submission" date="2015-09" db="EMBL/GenBank/DDBJ databases">
        <authorList>
            <consortium name="Swine Surveillance"/>
        </authorList>
    </citation>
    <scope>NUCLEOTIDE SEQUENCE [LARGE SCALE GENOMIC DNA]</scope>
    <source>
        <strain evidence="2 3">CECT 5294</strain>
    </source>
</reference>
<evidence type="ECO:0008006" key="4">
    <source>
        <dbReference type="Google" id="ProtNLM"/>
    </source>
</evidence>
<sequence length="327" mass="37571">MIRQLFICLMLVMGVPSIAAAASFDCNKATTETEIAICSDPELSALDELMSSLYQLKYSINLSSEDLSFETDTFDFPAFERTALRDNQFRWIEEVQTNCFGLSACLTEAYLTRLGDFYGLYKPSRASQDFGWTIERRLVLSEIGQTVIVWVHNTNETEDYGCFSETYHPISYIITVHRTSDWRLIDYNASLLPHMDDSCLMLEYDLSELGDHSLELNTSFMRSAGGWGAGGENFTFKINEDEIILKKYSKLYYARNVHLFETTVLDFENKLLKIEYDNGSEEVQTVRGKNIDPGENFEHVLHVDNLPELSFNHTNISLMYDLIERVE</sequence>
<feature type="signal peptide" evidence="1">
    <location>
        <begin position="1"/>
        <end position="21"/>
    </location>
</feature>
<protein>
    <recommendedName>
        <fullName evidence="4">YARHG domain-containing protein</fullName>
    </recommendedName>
</protein>
<name>A0A0P1F206_9RHOB</name>
<dbReference type="RefSeq" id="WP_058124300.1">
    <property type="nucleotide sequence ID" value="NZ_CYRX01000032.1"/>
</dbReference>
<accession>A0A0P1F206</accession>
<dbReference type="Proteomes" id="UP000051298">
    <property type="component" value="Unassembled WGS sequence"/>
</dbReference>
<evidence type="ECO:0000256" key="1">
    <source>
        <dbReference type="SAM" id="SignalP"/>
    </source>
</evidence>